<organism evidence="2">
    <name type="scientific">marine metagenome</name>
    <dbReference type="NCBI Taxonomy" id="408172"/>
    <lineage>
        <taxon>unclassified sequences</taxon>
        <taxon>metagenomes</taxon>
        <taxon>ecological metagenomes</taxon>
    </lineage>
</organism>
<dbReference type="Pfam" id="PF18962">
    <property type="entry name" value="Por_Secre_tail"/>
    <property type="match status" value="1"/>
</dbReference>
<dbReference type="AlphaFoldDB" id="A0A382DE47"/>
<evidence type="ECO:0000313" key="2">
    <source>
        <dbReference type="EMBL" id="SVB35913.1"/>
    </source>
</evidence>
<reference evidence="2" key="1">
    <citation type="submission" date="2018-05" db="EMBL/GenBank/DDBJ databases">
        <authorList>
            <person name="Lanie J.A."/>
            <person name="Ng W.-L."/>
            <person name="Kazmierczak K.M."/>
            <person name="Andrzejewski T.M."/>
            <person name="Davidsen T.M."/>
            <person name="Wayne K.J."/>
            <person name="Tettelin H."/>
            <person name="Glass J.I."/>
            <person name="Rusch D."/>
            <person name="Podicherti R."/>
            <person name="Tsui H.-C.T."/>
            <person name="Winkler M.E."/>
        </authorList>
    </citation>
    <scope>NUCLEOTIDE SEQUENCE</scope>
</reference>
<gene>
    <name evidence="2" type="ORF">METZ01_LOCUS188767</name>
</gene>
<name>A0A382DE47_9ZZZZ</name>
<sequence length="514" mass="56119">GYEFVAAISGSVVLDEGLQLGDCIEGEINEAGICVNSADQLAALDVNGNVRGVGILLFPPFGPYGDTPVWEMTMRSNAAGDLLSFKYYDASKDEVLDISETYEFIIGDQIGDVTEPWELTIQHEVDLSIDLIAGWNWISFNVDPVDASLASVLAEVGDAATFIQSQSSGTATNYGAYGWYGGLTTLDPAQMYLLEMSEPATLTITGTPVDVASSPIDLIAGWNWIGYLPQNAGDVATAFASVGDLATFVQSQSSGTANNYGEYGWYGALTSLEPGAGYLLAMSAEGTLIYPEFSVSSRLGMNKQPVVLNEATADWEYNYADYKLIGAITASIEDREDNTGDLVGVFVDGECRGIAERMYFPFDDSYMYIIQVYSNVEGEELTFKYYDSVNDEVIEYTERLTFENYMVVGDGFDTYNLRRESRDGVIPSAYGISEVYPNPFNPVTSFEYTVPEDGMVQVAVFDINGRMVAELINGYITAGTYPVTWNASDLSSGIYMLHMISGDFSTLQKMMLIK</sequence>
<accession>A0A382DE47</accession>
<dbReference type="Gene3D" id="2.60.40.4070">
    <property type="match status" value="1"/>
</dbReference>
<evidence type="ECO:0000259" key="1">
    <source>
        <dbReference type="Pfam" id="PF18962"/>
    </source>
</evidence>
<dbReference type="EMBL" id="UINC01038624">
    <property type="protein sequence ID" value="SVB35913.1"/>
    <property type="molecule type" value="Genomic_DNA"/>
</dbReference>
<protein>
    <recommendedName>
        <fullName evidence="1">Secretion system C-terminal sorting domain-containing protein</fullName>
    </recommendedName>
</protein>
<feature type="non-terminal residue" evidence="2">
    <location>
        <position position="1"/>
    </location>
</feature>
<feature type="domain" description="Secretion system C-terminal sorting" evidence="1">
    <location>
        <begin position="435"/>
        <end position="511"/>
    </location>
</feature>
<dbReference type="NCBIfam" id="TIGR04183">
    <property type="entry name" value="Por_Secre_tail"/>
    <property type="match status" value="1"/>
</dbReference>
<dbReference type="InterPro" id="IPR026444">
    <property type="entry name" value="Secre_tail"/>
</dbReference>
<proteinExistence type="predicted"/>